<protein>
    <submittedName>
        <fullName evidence="1">Uncharacterized protein</fullName>
    </submittedName>
</protein>
<evidence type="ECO:0000313" key="2">
    <source>
        <dbReference type="Proteomes" id="UP000827976"/>
    </source>
</evidence>
<name>A0ACB7W3Y6_DIOAL</name>
<keyword evidence="2" id="KW-1185">Reference proteome</keyword>
<evidence type="ECO:0000313" key="1">
    <source>
        <dbReference type="EMBL" id="KAH7682153.1"/>
    </source>
</evidence>
<dbReference type="Proteomes" id="UP000827976">
    <property type="component" value="Chromosome 5"/>
</dbReference>
<comment type="caution">
    <text evidence="1">The sequence shown here is derived from an EMBL/GenBank/DDBJ whole genome shotgun (WGS) entry which is preliminary data.</text>
</comment>
<accession>A0ACB7W3Y6</accession>
<reference evidence="2" key="1">
    <citation type="journal article" date="2022" name="Nat. Commun.">
        <title>Chromosome evolution and the genetic basis of agronomically important traits in greater yam.</title>
        <authorList>
            <person name="Bredeson J.V."/>
            <person name="Lyons J.B."/>
            <person name="Oniyinde I.O."/>
            <person name="Okereke N.R."/>
            <person name="Kolade O."/>
            <person name="Nnabue I."/>
            <person name="Nwadili C.O."/>
            <person name="Hribova E."/>
            <person name="Parker M."/>
            <person name="Nwogha J."/>
            <person name="Shu S."/>
            <person name="Carlson J."/>
            <person name="Kariba R."/>
            <person name="Muthemba S."/>
            <person name="Knop K."/>
            <person name="Barton G.J."/>
            <person name="Sherwood A.V."/>
            <person name="Lopez-Montes A."/>
            <person name="Asiedu R."/>
            <person name="Jamnadass R."/>
            <person name="Muchugi A."/>
            <person name="Goodstein D."/>
            <person name="Egesi C.N."/>
            <person name="Featherston J."/>
            <person name="Asfaw A."/>
            <person name="Simpson G.G."/>
            <person name="Dolezel J."/>
            <person name="Hendre P.S."/>
            <person name="Van Deynze A."/>
            <person name="Kumar P.L."/>
            <person name="Obidiegwu J.E."/>
            <person name="Bhattacharjee R."/>
            <person name="Rokhsar D.S."/>
        </authorList>
    </citation>
    <scope>NUCLEOTIDE SEQUENCE [LARGE SCALE GENOMIC DNA]</scope>
    <source>
        <strain evidence="2">cv. TDa95/00328</strain>
    </source>
</reference>
<organism evidence="1 2">
    <name type="scientific">Dioscorea alata</name>
    <name type="common">Purple yam</name>
    <dbReference type="NCBI Taxonomy" id="55571"/>
    <lineage>
        <taxon>Eukaryota</taxon>
        <taxon>Viridiplantae</taxon>
        <taxon>Streptophyta</taxon>
        <taxon>Embryophyta</taxon>
        <taxon>Tracheophyta</taxon>
        <taxon>Spermatophyta</taxon>
        <taxon>Magnoliopsida</taxon>
        <taxon>Liliopsida</taxon>
        <taxon>Dioscoreales</taxon>
        <taxon>Dioscoreaceae</taxon>
        <taxon>Dioscorea</taxon>
    </lineage>
</organism>
<dbReference type="EMBL" id="CM037015">
    <property type="protein sequence ID" value="KAH7682153.1"/>
    <property type="molecule type" value="Genomic_DNA"/>
</dbReference>
<sequence length="298" mass="33320">MMRYQTVSTECIPLSIGKKPLLKACKEDDLVSNNGGGRAFDPKPLRASQDHQHQHEPLLPEPERSPVSVPKTQNESNGDVLLQWGRRKRTRLSRAESRPAPEDDHESESSRPPIKVRRRSAAGSNRLGAAAAMPPPPPPPSFGRLRPSPPSLSHRITDHASSSSRPEKRPSALQQEKSSKMAIGDISLNSETSCPPKSNREIVDVAGASTTTTNEWPRILIALSRKEKEDDFLAMKGTKLPQRPKKRPKNIEKTLQYCFPGLWLSELTRGRYEVRERKCVKKKKRGLKGMESMDSDSE</sequence>
<proteinExistence type="predicted"/>
<gene>
    <name evidence="1" type="ORF">IHE45_05G103800</name>
</gene>